<dbReference type="Gene3D" id="1.10.8.430">
    <property type="entry name" value="Helical domain of apoptotic protease-activating factors"/>
    <property type="match status" value="1"/>
</dbReference>
<reference evidence="2" key="1">
    <citation type="submission" date="2020-07" db="EMBL/GenBank/DDBJ databases">
        <title>Genome sequence and genetic diversity analysis of an under-domesticated orphan crop, white fonio (Digitaria exilis).</title>
        <authorList>
            <person name="Bennetzen J.L."/>
            <person name="Chen S."/>
            <person name="Ma X."/>
            <person name="Wang X."/>
            <person name="Yssel A.E.J."/>
            <person name="Chaluvadi S.R."/>
            <person name="Johnson M."/>
            <person name="Gangashetty P."/>
            <person name="Hamidou F."/>
            <person name="Sanogo M.D."/>
            <person name="Zwaenepoel A."/>
            <person name="Wallace J."/>
            <person name="Van De Peer Y."/>
            <person name="Van Deynze A."/>
        </authorList>
    </citation>
    <scope>NUCLEOTIDE SEQUENCE</scope>
    <source>
        <tissue evidence="2">Leaves</tissue>
    </source>
</reference>
<keyword evidence="3" id="KW-1185">Reference proteome</keyword>
<dbReference type="Pfam" id="PF23559">
    <property type="entry name" value="WHD_DRP"/>
    <property type="match status" value="1"/>
</dbReference>
<evidence type="ECO:0000313" key="2">
    <source>
        <dbReference type="EMBL" id="KAF8661235.1"/>
    </source>
</evidence>
<dbReference type="PANTHER" id="PTHR23155">
    <property type="entry name" value="DISEASE RESISTANCE PROTEIN RP"/>
    <property type="match status" value="1"/>
</dbReference>
<feature type="domain" description="Disease resistance protein winged helix" evidence="1">
    <location>
        <begin position="225"/>
        <end position="280"/>
    </location>
</feature>
<evidence type="ECO:0000259" key="1">
    <source>
        <dbReference type="Pfam" id="PF23559"/>
    </source>
</evidence>
<dbReference type="InterPro" id="IPR042197">
    <property type="entry name" value="Apaf_helical"/>
</dbReference>
<evidence type="ECO:0000313" key="3">
    <source>
        <dbReference type="Proteomes" id="UP000636709"/>
    </source>
</evidence>
<name>A0A835ABV3_9POAL</name>
<dbReference type="Proteomes" id="UP000636709">
    <property type="component" value="Unassembled WGS sequence"/>
</dbReference>
<proteinExistence type="predicted"/>
<gene>
    <name evidence="2" type="ORF">HU200_057079</name>
</gene>
<dbReference type="EMBL" id="JACEFO010002415">
    <property type="protein sequence ID" value="KAF8661235.1"/>
    <property type="molecule type" value="Genomic_DNA"/>
</dbReference>
<organism evidence="2 3">
    <name type="scientific">Digitaria exilis</name>
    <dbReference type="NCBI Taxonomy" id="1010633"/>
    <lineage>
        <taxon>Eukaryota</taxon>
        <taxon>Viridiplantae</taxon>
        <taxon>Streptophyta</taxon>
        <taxon>Embryophyta</taxon>
        <taxon>Tracheophyta</taxon>
        <taxon>Spermatophyta</taxon>
        <taxon>Magnoliopsida</taxon>
        <taxon>Liliopsida</taxon>
        <taxon>Poales</taxon>
        <taxon>Poaceae</taxon>
        <taxon>PACMAD clade</taxon>
        <taxon>Panicoideae</taxon>
        <taxon>Panicodae</taxon>
        <taxon>Paniceae</taxon>
        <taxon>Anthephorinae</taxon>
        <taxon>Digitaria</taxon>
    </lineage>
</organism>
<dbReference type="AlphaFoldDB" id="A0A835ABV3"/>
<sequence length="340" mass="38616">MLTVSADVERLQRRLASGGYGMELPPNIVADLSRVARGLHRLQGVLTAAEKQPFEASRELRLRKIKQHVYDVEDILDDLEDGSIRGRKLQENSNLWSQNTKIIVTTCSENVAKLMHTNQLYKLGPLSEEHCWAVFSQRAFRGGVNSDFTRMGKQILNMCEGIPAVAHCLGSLMHDKGMGIWNDEKASLWKLERQFPFQVNMFSSIKQIYYNMPSALKSCLNHLSMFPKGSVVRMENLIRQWAALGILGSTHGSLPVYSQGKKYIHELLSVFFLEEPNQSSGYVFCSLRNCTKNPLHNLLNNKVNRIHEPKPKIWEIHLIDGYSLPFLFILVSKLCNGKST</sequence>
<dbReference type="GO" id="GO:0043531">
    <property type="term" value="F:ADP binding"/>
    <property type="evidence" value="ECO:0007669"/>
    <property type="project" value="InterPro"/>
</dbReference>
<dbReference type="InterPro" id="IPR044974">
    <property type="entry name" value="Disease_R_plants"/>
</dbReference>
<dbReference type="OrthoDB" id="691996at2759"/>
<protein>
    <recommendedName>
        <fullName evidence="1">Disease resistance protein winged helix domain-containing protein</fullName>
    </recommendedName>
</protein>
<dbReference type="InterPro" id="IPR027417">
    <property type="entry name" value="P-loop_NTPase"/>
</dbReference>
<dbReference type="PANTHER" id="PTHR23155:SF944">
    <property type="entry name" value="AAA+ ATPASE DOMAIN-CONTAINING PROTEIN"/>
    <property type="match status" value="1"/>
</dbReference>
<dbReference type="SUPFAM" id="SSF52540">
    <property type="entry name" value="P-loop containing nucleoside triphosphate hydrolases"/>
    <property type="match status" value="1"/>
</dbReference>
<dbReference type="InterPro" id="IPR058922">
    <property type="entry name" value="WHD_DRP"/>
</dbReference>
<dbReference type="GO" id="GO:0098542">
    <property type="term" value="P:defense response to other organism"/>
    <property type="evidence" value="ECO:0007669"/>
    <property type="project" value="TreeGrafter"/>
</dbReference>
<accession>A0A835ABV3</accession>
<comment type="caution">
    <text evidence="2">The sequence shown here is derived from an EMBL/GenBank/DDBJ whole genome shotgun (WGS) entry which is preliminary data.</text>
</comment>